<accession>A0A653CAG6</accession>
<feature type="non-terminal residue" evidence="1">
    <location>
        <position position="43"/>
    </location>
</feature>
<dbReference type="AlphaFoldDB" id="A0A653CAG6"/>
<protein>
    <submittedName>
        <fullName evidence="1">Uncharacterized protein</fullName>
    </submittedName>
</protein>
<reference evidence="1 2" key="1">
    <citation type="submission" date="2019-01" db="EMBL/GenBank/DDBJ databases">
        <authorList>
            <person name="Sayadi A."/>
        </authorList>
    </citation>
    <scope>NUCLEOTIDE SEQUENCE [LARGE SCALE GENOMIC DNA]</scope>
</reference>
<name>A0A653CAG6_CALMS</name>
<dbReference type="Proteomes" id="UP000410492">
    <property type="component" value="Unassembled WGS sequence"/>
</dbReference>
<evidence type="ECO:0000313" key="2">
    <source>
        <dbReference type="Proteomes" id="UP000410492"/>
    </source>
</evidence>
<evidence type="ECO:0000313" key="1">
    <source>
        <dbReference type="EMBL" id="VEN44706.1"/>
    </source>
</evidence>
<dbReference type="EMBL" id="CAACVG010007296">
    <property type="protein sequence ID" value="VEN44706.1"/>
    <property type="molecule type" value="Genomic_DNA"/>
</dbReference>
<proteinExistence type="predicted"/>
<keyword evidence="2" id="KW-1185">Reference proteome</keyword>
<organism evidence="1 2">
    <name type="scientific">Callosobruchus maculatus</name>
    <name type="common">Southern cowpea weevil</name>
    <name type="synonym">Pulse bruchid</name>
    <dbReference type="NCBI Taxonomy" id="64391"/>
    <lineage>
        <taxon>Eukaryota</taxon>
        <taxon>Metazoa</taxon>
        <taxon>Ecdysozoa</taxon>
        <taxon>Arthropoda</taxon>
        <taxon>Hexapoda</taxon>
        <taxon>Insecta</taxon>
        <taxon>Pterygota</taxon>
        <taxon>Neoptera</taxon>
        <taxon>Endopterygota</taxon>
        <taxon>Coleoptera</taxon>
        <taxon>Polyphaga</taxon>
        <taxon>Cucujiformia</taxon>
        <taxon>Chrysomeloidea</taxon>
        <taxon>Chrysomelidae</taxon>
        <taxon>Bruchinae</taxon>
        <taxon>Bruchini</taxon>
        <taxon>Callosobruchus</taxon>
    </lineage>
</organism>
<gene>
    <name evidence="1" type="ORF">CALMAC_LOCUS7402</name>
</gene>
<sequence>MTSSVSRLISLCPFTLDAEKEAIRHKIFQKSTETCWKKCSAIF</sequence>